<dbReference type="InterPro" id="IPR001584">
    <property type="entry name" value="Integrase_cat-core"/>
</dbReference>
<evidence type="ECO:0000256" key="2">
    <source>
        <dbReference type="ARBA" id="ARBA00022578"/>
    </source>
</evidence>
<name>A0A940YBT7_9BURK</name>
<protein>
    <submittedName>
        <fullName evidence="7">IS21 family transposase</fullName>
    </submittedName>
</protein>
<evidence type="ECO:0000259" key="5">
    <source>
        <dbReference type="PROSITE" id="PS50531"/>
    </source>
</evidence>
<dbReference type="PROSITE" id="PS50994">
    <property type="entry name" value="INTEGRASE"/>
    <property type="match status" value="1"/>
</dbReference>
<evidence type="ECO:0000256" key="3">
    <source>
        <dbReference type="ARBA" id="ARBA00023125"/>
    </source>
</evidence>
<gene>
    <name evidence="7" type="primary">istA</name>
    <name evidence="7" type="ORF">KAK03_24635</name>
</gene>
<feature type="domain" description="Integrase catalytic" evidence="6">
    <location>
        <begin position="114"/>
        <end position="291"/>
    </location>
</feature>
<keyword evidence="8" id="KW-1185">Reference proteome</keyword>
<dbReference type="PANTHER" id="PTHR35004">
    <property type="entry name" value="TRANSPOSASE RV3428C-RELATED"/>
    <property type="match status" value="1"/>
</dbReference>
<dbReference type="GO" id="GO:0003677">
    <property type="term" value="F:DNA binding"/>
    <property type="evidence" value="ECO:0007669"/>
    <property type="project" value="UniProtKB-KW"/>
</dbReference>
<dbReference type="AlphaFoldDB" id="A0A940YBT7"/>
<evidence type="ECO:0000313" key="7">
    <source>
        <dbReference type="EMBL" id="MBQ0933667.1"/>
    </source>
</evidence>
<dbReference type="GO" id="GO:0006310">
    <property type="term" value="P:DNA recombination"/>
    <property type="evidence" value="ECO:0007669"/>
    <property type="project" value="UniProtKB-KW"/>
</dbReference>
<dbReference type="InterPro" id="IPR036397">
    <property type="entry name" value="RNaseH_sf"/>
</dbReference>
<evidence type="ECO:0000259" key="6">
    <source>
        <dbReference type="PROSITE" id="PS50994"/>
    </source>
</evidence>
<dbReference type="Pfam" id="PF00665">
    <property type="entry name" value="rve"/>
    <property type="match status" value="1"/>
</dbReference>
<evidence type="ECO:0000313" key="8">
    <source>
        <dbReference type="Proteomes" id="UP000676246"/>
    </source>
</evidence>
<dbReference type="PANTHER" id="PTHR35004:SF6">
    <property type="entry name" value="TRANSPOSASE"/>
    <property type="match status" value="1"/>
</dbReference>
<evidence type="ECO:0000256" key="1">
    <source>
        <dbReference type="ARBA" id="ARBA00009277"/>
    </source>
</evidence>
<dbReference type="Pfam" id="PF22483">
    <property type="entry name" value="Mu-transpos_C_2"/>
    <property type="match status" value="1"/>
</dbReference>
<proteinExistence type="inferred from homology"/>
<comment type="caution">
    <text evidence="7">The sequence shown here is derived from an EMBL/GenBank/DDBJ whole genome shotgun (WGS) entry which is preliminary data.</text>
</comment>
<dbReference type="RefSeq" id="WP_210857332.1">
    <property type="nucleotide sequence ID" value="NZ_JAGQDD010000042.1"/>
</dbReference>
<evidence type="ECO:0000256" key="4">
    <source>
        <dbReference type="ARBA" id="ARBA00023172"/>
    </source>
</evidence>
<dbReference type="GO" id="GO:0032196">
    <property type="term" value="P:transposition"/>
    <property type="evidence" value="ECO:0007669"/>
    <property type="project" value="UniProtKB-KW"/>
</dbReference>
<dbReference type="Gene3D" id="3.30.420.10">
    <property type="entry name" value="Ribonuclease H-like superfamily/Ribonuclease H"/>
    <property type="match status" value="1"/>
</dbReference>
<organism evidence="7 8">
    <name type="scientific">Ideonella alba</name>
    <dbReference type="NCBI Taxonomy" id="2824118"/>
    <lineage>
        <taxon>Bacteria</taxon>
        <taxon>Pseudomonadati</taxon>
        <taxon>Pseudomonadota</taxon>
        <taxon>Betaproteobacteria</taxon>
        <taxon>Burkholderiales</taxon>
        <taxon>Sphaerotilaceae</taxon>
        <taxon>Ideonella</taxon>
    </lineage>
</organism>
<dbReference type="InterPro" id="IPR017894">
    <property type="entry name" value="HTH_IS21_transposase_type"/>
</dbReference>
<keyword evidence="4" id="KW-0233">DNA recombination</keyword>
<dbReference type="GO" id="GO:0015074">
    <property type="term" value="P:DNA integration"/>
    <property type="evidence" value="ECO:0007669"/>
    <property type="project" value="InterPro"/>
</dbReference>
<dbReference type="InterPro" id="IPR009057">
    <property type="entry name" value="Homeodomain-like_sf"/>
</dbReference>
<keyword evidence="2" id="KW-0815">Transposition</keyword>
<feature type="domain" description="HTH IS21-type" evidence="5">
    <location>
        <begin position="5"/>
        <end position="68"/>
    </location>
</feature>
<dbReference type="EMBL" id="JAGQDD010000042">
    <property type="protein sequence ID" value="MBQ0933667.1"/>
    <property type="molecule type" value="Genomic_DNA"/>
</dbReference>
<dbReference type="InterPro" id="IPR054353">
    <property type="entry name" value="IstA-like_C"/>
</dbReference>
<dbReference type="InterPro" id="IPR012337">
    <property type="entry name" value="RNaseH-like_sf"/>
</dbReference>
<comment type="similarity">
    <text evidence="1">Belongs to the transposase IS21/IS408/IS1162 family.</text>
</comment>
<dbReference type="SUPFAM" id="SSF53098">
    <property type="entry name" value="Ribonuclease H-like"/>
    <property type="match status" value="1"/>
</dbReference>
<dbReference type="Pfam" id="PF13551">
    <property type="entry name" value="HTH_29"/>
    <property type="match status" value="1"/>
</dbReference>
<reference evidence="7 8" key="1">
    <citation type="submission" date="2021-04" db="EMBL/GenBank/DDBJ databases">
        <title>The genome sequence of Ideonella sp. 3Y2.</title>
        <authorList>
            <person name="Liu Y."/>
        </authorList>
    </citation>
    <scope>NUCLEOTIDE SEQUENCE [LARGE SCALE GENOMIC DNA]</scope>
    <source>
        <strain evidence="7 8">3Y2</strain>
    </source>
</reference>
<keyword evidence="3" id="KW-0238">DNA-binding</keyword>
<dbReference type="PROSITE" id="PS50531">
    <property type="entry name" value="HTH_IS21"/>
    <property type="match status" value="1"/>
</dbReference>
<dbReference type="NCBIfam" id="NF033546">
    <property type="entry name" value="transpos_IS21"/>
    <property type="match status" value="1"/>
</dbReference>
<dbReference type="SUPFAM" id="SSF46689">
    <property type="entry name" value="Homeodomain-like"/>
    <property type="match status" value="1"/>
</dbReference>
<accession>A0A940YBT7</accession>
<dbReference type="Gene3D" id="1.10.10.60">
    <property type="entry name" value="Homeodomain-like"/>
    <property type="match status" value="1"/>
</dbReference>
<dbReference type="Proteomes" id="UP000676246">
    <property type="component" value="Unassembled WGS sequence"/>
</dbReference>
<sequence length="414" mass="47251">MVDLIGLIMILDLHQQGLSVSAIAQRTGLDRKTVRKYIERGALPPRYSPRPPRPSLVAPFEPYLRERLAAWPELTGQRLLREIREQGYAGSYTILKEVIRRVRPPRAPTFEVRFETAPGHQAQVDFAEFRVHFAGEEGERKVWLFAIVLGHSRYLWAQFVLHQDLPTLLRCHMEAFEHFGGTPREILYDRMKTAVLGEPEGGRGVVYNAKLLAMGTHYGFVPRACQPYRAKTKGKVERPYRYIRADFFMARHFADIGDMNRQLRQWLDGVANARRHGTTERIVAQHFDEERKALQPLPAGRFEAVLHVQRRLSHEGCVSVLGNYYSVPDGTRARVVEVQTTADQVRILEDGKLIAVHALLHGRKQRSVLPGHRQVVRAAQRTERPALRLMPGHAVATRSLGVYEQIARHLGGSR</sequence>